<name>A0ACA9L1C1_9GLOM</name>
<evidence type="ECO:0000313" key="2">
    <source>
        <dbReference type="Proteomes" id="UP000789525"/>
    </source>
</evidence>
<organism evidence="1 2">
    <name type="scientific">Acaulospora colombiana</name>
    <dbReference type="NCBI Taxonomy" id="27376"/>
    <lineage>
        <taxon>Eukaryota</taxon>
        <taxon>Fungi</taxon>
        <taxon>Fungi incertae sedis</taxon>
        <taxon>Mucoromycota</taxon>
        <taxon>Glomeromycotina</taxon>
        <taxon>Glomeromycetes</taxon>
        <taxon>Diversisporales</taxon>
        <taxon>Acaulosporaceae</taxon>
        <taxon>Acaulospora</taxon>
    </lineage>
</organism>
<evidence type="ECO:0000313" key="1">
    <source>
        <dbReference type="EMBL" id="CAG8500673.1"/>
    </source>
</evidence>
<comment type="caution">
    <text evidence="1">The sequence shown here is derived from an EMBL/GenBank/DDBJ whole genome shotgun (WGS) entry which is preliminary data.</text>
</comment>
<sequence>MTGDIPTQNSLLVINAILAENPKVVIDMGIIDNIISIIVVGSSSNQPSVADTSIIAAGKILLTEMHHQEQIVSRLVEALAADIREPATLAGETKRLALTVFRIVGKKYPYILEPHLSTIVPSMILCANDRNNPVKYAAERALLYSLQLLDGEYMMQKFLSTIDAQTAKSVTDIHKRTLSKLVPQEQQRLRQVSTGDEVDEEMDEEQEIWVVGSSGTFDNDEQE</sequence>
<reference evidence="1" key="1">
    <citation type="submission" date="2021-06" db="EMBL/GenBank/DDBJ databases">
        <authorList>
            <person name="Kallberg Y."/>
            <person name="Tangrot J."/>
            <person name="Rosling A."/>
        </authorList>
    </citation>
    <scope>NUCLEOTIDE SEQUENCE</scope>
    <source>
        <strain evidence="1">CL356</strain>
    </source>
</reference>
<keyword evidence="2" id="KW-1185">Reference proteome</keyword>
<gene>
    <name evidence="1" type="ORF">ACOLOM_LOCUS2783</name>
</gene>
<proteinExistence type="predicted"/>
<dbReference type="Proteomes" id="UP000789525">
    <property type="component" value="Unassembled WGS sequence"/>
</dbReference>
<accession>A0ACA9L1C1</accession>
<protein>
    <submittedName>
        <fullName evidence="1">3054_t:CDS:1</fullName>
    </submittedName>
</protein>
<dbReference type="EMBL" id="CAJVPT010003819">
    <property type="protein sequence ID" value="CAG8500673.1"/>
    <property type="molecule type" value="Genomic_DNA"/>
</dbReference>